<evidence type="ECO:0000256" key="1">
    <source>
        <dbReference type="ARBA" id="ARBA00022475"/>
    </source>
</evidence>
<reference evidence="10 11" key="1">
    <citation type="submission" date="2024-07" db="EMBL/GenBank/DDBJ databases">
        <title>Luteimonas salilacus sp. nov., isolated from the shore soil of Salt Lake in Tibet of China.</title>
        <authorList>
            <person name="Zhang X."/>
            <person name="Li A."/>
        </authorList>
    </citation>
    <scope>NUCLEOTIDE SEQUENCE [LARGE SCALE GENOMIC DNA]</scope>
    <source>
        <strain evidence="10 11">B3-2-R+30</strain>
    </source>
</reference>
<keyword evidence="6 8" id="KW-1133">Transmembrane helix</keyword>
<feature type="domain" description="Glycosyltransferase 2-like" evidence="9">
    <location>
        <begin position="10"/>
        <end position="135"/>
    </location>
</feature>
<dbReference type="PANTHER" id="PTHR48090">
    <property type="entry name" value="UNDECAPRENYL-PHOSPHATE 4-DEOXY-4-FORMAMIDO-L-ARABINOSE TRANSFERASE-RELATED"/>
    <property type="match status" value="1"/>
</dbReference>
<dbReference type="GO" id="GO:0016757">
    <property type="term" value="F:glycosyltransferase activity"/>
    <property type="evidence" value="ECO:0007669"/>
    <property type="project" value="UniProtKB-KW"/>
</dbReference>
<keyword evidence="2 10" id="KW-0328">Glycosyltransferase</keyword>
<evidence type="ECO:0000256" key="2">
    <source>
        <dbReference type="ARBA" id="ARBA00022676"/>
    </source>
</evidence>
<evidence type="ECO:0000256" key="4">
    <source>
        <dbReference type="ARBA" id="ARBA00022692"/>
    </source>
</evidence>
<dbReference type="RefSeq" id="WP_370563691.1">
    <property type="nucleotide sequence ID" value="NZ_JBFWIB010000004.1"/>
</dbReference>
<feature type="transmembrane region" description="Helical" evidence="8">
    <location>
        <begin position="235"/>
        <end position="256"/>
    </location>
</feature>
<dbReference type="InterPro" id="IPR029044">
    <property type="entry name" value="Nucleotide-diphossugar_trans"/>
</dbReference>
<evidence type="ECO:0000256" key="6">
    <source>
        <dbReference type="ARBA" id="ARBA00022989"/>
    </source>
</evidence>
<accession>A0ABV4HVL9</accession>
<dbReference type="Pfam" id="PF00535">
    <property type="entry name" value="Glycos_transf_2"/>
    <property type="match status" value="1"/>
</dbReference>
<dbReference type="EMBL" id="JBFWIC010000028">
    <property type="protein sequence ID" value="MEZ0476178.1"/>
    <property type="molecule type" value="Genomic_DNA"/>
</dbReference>
<dbReference type="InterPro" id="IPR001173">
    <property type="entry name" value="Glyco_trans_2-like"/>
</dbReference>
<dbReference type="CDD" id="cd04187">
    <property type="entry name" value="DPM1_like_bac"/>
    <property type="match status" value="1"/>
</dbReference>
<comment type="caution">
    <text evidence="10">The sequence shown here is derived from an EMBL/GenBank/DDBJ whole genome shotgun (WGS) entry which is preliminary data.</text>
</comment>
<feature type="transmembrane region" description="Helical" evidence="8">
    <location>
        <begin position="268"/>
        <end position="289"/>
    </location>
</feature>
<keyword evidence="1" id="KW-1003">Cell membrane</keyword>
<proteinExistence type="predicted"/>
<dbReference type="Gene3D" id="3.90.550.10">
    <property type="entry name" value="Spore Coat Polysaccharide Biosynthesis Protein SpsA, Chain A"/>
    <property type="match status" value="1"/>
</dbReference>
<protein>
    <submittedName>
        <fullName evidence="10">Glycosyltransferase family 2 protein</fullName>
        <ecNumber evidence="10">2.4.-.-</ecNumber>
    </submittedName>
</protein>
<organism evidence="10 11">
    <name type="scientific">Luteimonas salinilitoris</name>
    <dbReference type="NCBI Taxonomy" id="3237697"/>
    <lineage>
        <taxon>Bacteria</taxon>
        <taxon>Pseudomonadati</taxon>
        <taxon>Pseudomonadota</taxon>
        <taxon>Gammaproteobacteria</taxon>
        <taxon>Lysobacterales</taxon>
        <taxon>Lysobacteraceae</taxon>
        <taxon>Luteimonas</taxon>
    </lineage>
</organism>
<evidence type="ECO:0000313" key="10">
    <source>
        <dbReference type="EMBL" id="MEZ0476178.1"/>
    </source>
</evidence>
<evidence type="ECO:0000256" key="5">
    <source>
        <dbReference type="ARBA" id="ARBA00022985"/>
    </source>
</evidence>
<dbReference type="SUPFAM" id="SSF53448">
    <property type="entry name" value="Nucleotide-diphospho-sugar transferases"/>
    <property type="match status" value="1"/>
</dbReference>
<dbReference type="EC" id="2.4.-.-" evidence="10"/>
<dbReference type="Proteomes" id="UP001566331">
    <property type="component" value="Unassembled WGS sequence"/>
</dbReference>
<evidence type="ECO:0000256" key="8">
    <source>
        <dbReference type="SAM" id="Phobius"/>
    </source>
</evidence>
<evidence type="ECO:0000313" key="11">
    <source>
        <dbReference type="Proteomes" id="UP001566331"/>
    </source>
</evidence>
<dbReference type="PANTHER" id="PTHR48090:SF3">
    <property type="entry name" value="UNDECAPRENYL-PHOSPHATE 4-DEOXY-4-FORMAMIDO-L-ARABINOSE TRANSFERASE"/>
    <property type="match status" value="1"/>
</dbReference>
<dbReference type="InterPro" id="IPR050256">
    <property type="entry name" value="Glycosyltransferase_2"/>
</dbReference>
<evidence type="ECO:0000256" key="7">
    <source>
        <dbReference type="ARBA" id="ARBA00023136"/>
    </source>
</evidence>
<keyword evidence="11" id="KW-1185">Reference proteome</keyword>
<keyword evidence="3 10" id="KW-0808">Transferase</keyword>
<sequence>MADQTEIQLSIVIPVYGSARILPALIAGLERELTGDYNPESFEVVLVHDDGPDESWPVIRNLAASRPWLRGIDLSRNAGQHNAIMAGLRYARGSILVTMDDDLQHDPKDIPRLVESLQSGADVCYMQFVSRRHAAWKRLGSWFNDLVARWLLRKPPGLYLSPFRAFRSHVKEEMLRYEGPFVYLDGLILQSTTRISTISGEHHARQDGRSGYSLRKSISLWLQMATSFSVAPLRLASMAGIAFSLLGFFFAVVLVAQRIMNPTIAVGWTSLIVAILIMGGIQLIALGVIGEYVGRVLLNVGNRPQFVAREYLNIDPSVRYHADPKSVP</sequence>
<keyword evidence="5" id="KW-0448">Lipopolysaccharide biosynthesis</keyword>
<keyword evidence="7 8" id="KW-0472">Membrane</keyword>
<evidence type="ECO:0000259" key="9">
    <source>
        <dbReference type="Pfam" id="PF00535"/>
    </source>
</evidence>
<evidence type="ECO:0000256" key="3">
    <source>
        <dbReference type="ARBA" id="ARBA00022679"/>
    </source>
</evidence>
<keyword evidence="4 8" id="KW-0812">Transmembrane</keyword>
<name>A0ABV4HVL9_9GAMM</name>
<gene>
    <name evidence="10" type="ORF">AB6713_16380</name>
</gene>